<proteinExistence type="predicted"/>
<reference evidence="2" key="1">
    <citation type="submission" date="2016-06" db="EMBL/GenBank/DDBJ databases">
        <title>Parallel loss of symbiosis genes in relatives of nitrogen-fixing non-legume Parasponia.</title>
        <authorList>
            <person name="Van Velzen R."/>
            <person name="Holmer R."/>
            <person name="Bu F."/>
            <person name="Rutten L."/>
            <person name="Van Zeijl A."/>
            <person name="Liu W."/>
            <person name="Santuari L."/>
            <person name="Cao Q."/>
            <person name="Sharma T."/>
            <person name="Shen D."/>
            <person name="Roswanjaya Y."/>
            <person name="Wardhani T."/>
            <person name="Kalhor M.S."/>
            <person name="Jansen J."/>
            <person name="Van den Hoogen J."/>
            <person name="Gungor B."/>
            <person name="Hartog M."/>
            <person name="Hontelez J."/>
            <person name="Verver J."/>
            <person name="Yang W.-C."/>
            <person name="Schijlen E."/>
            <person name="Repin R."/>
            <person name="Schilthuizen M."/>
            <person name="Schranz E."/>
            <person name="Heidstra R."/>
            <person name="Miyata K."/>
            <person name="Fedorova E."/>
            <person name="Kohlen W."/>
            <person name="Bisseling T."/>
            <person name="Smit S."/>
            <person name="Geurts R."/>
        </authorList>
    </citation>
    <scope>NUCLEOTIDE SEQUENCE [LARGE SCALE GENOMIC DNA]</scope>
    <source>
        <strain evidence="2">cv. WU1-14</strain>
    </source>
</reference>
<organism evidence="1 2">
    <name type="scientific">Parasponia andersonii</name>
    <name type="common">Sponia andersonii</name>
    <dbReference type="NCBI Taxonomy" id="3476"/>
    <lineage>
        <taxon>Eukaryota</taxon>
        <taxon>Viridiplantae</taxon>
        <taxon>Streptophyta</taxon>
        <taxon>Embryophyta</taxon>
        <taxon>Tracheophyta</taxon>
        <taxon>Spermatophyta</taxon>
        <taxon>Magnoliopsida</taxon>
        <taxon>eudicotyledons</taxon>
        <taxon>Gunneridae</taxon>
        <taxon>Pentapetalae</taxon>
        <taxon>rosids</taxon>
        <taxon>fabids</taxon>
        <taxon>Rosales</taxon>
        <taxon>Cannabaceae</taxon>
        <taxon>Parasponia</taxon>
    </lineage>
</organism>
<accession>A0A2P5DJM8</accession>
<dbReference type="EMBL" id="JXTB01000033">
    <property type="protein sequence ID" value="PON73504.1"/>
    <property type="molecule type" value="Genomic_DNA"/>
</dbReference>
<comment type="caution">
    <text evidence="1">The sequence shown here is derived from an EMBL/GenBank/DDBJ whole genome shotgun (WGS) entry which is preliminary data.</text>
</comment>
<sequence length="70" mass="7375">MRATPHCLEFTEADTTTASTVLMVVGAFWSLQGRPRAVNDSFGTVKIPVATGPISSRYFAAGRDGCLALG</sequence>
<dbReference type="OrthoDB" id="10398906at2759"/>
<gene>
    <name evidence="1" type="ORF">PanWU01x14_056860</name>
</gene>
<dbReference type="AlphaFoldDB" id="A0A2P5DJM8"/>
<evidence type="ECO:0000313" key="1">
    <source>
        <dbReference type="EMBL" id="PON73504.1"/>
    </source>
</evidence>
<evidence type="ECO:0000313" key="2">
    <source>
        <dbReference type="Proteomes" id="UP000237105"/>
    </source>
</evidence>
<dbReference type="Proteomes" id="UP000237105">
    <property type="component" value="Unassembled WGS sequence"/>
</dbReference>
<name>A0A2P5DJM8_PARAD</name>
<keyword evidence="2" id="KW-1185">Reference proteome</keyword>
<protein>
    <submittedName>
        <fullName evidence="1">Uncharacterized protein</fullName>
    </submittedName>
</protein>